<name>A4CIX1_ROBBH</name>
<dbReference type="eggNOG" id="ENOG5032ZBW">
    <property type="taxonomic scope" value="Bacteria"/>
</dbReference>
<organism evidence="1 2">
    <name type="scientific">Robiginitalea biformata (strain ATCC BAA-864 / DSM 15991 / KCTC 12146 / HTCC2501)</name>
    <dbReference type="NCBI Taxonomy" id="313596"/>
    <lineage>
        <taxon>Bacteria</taxon>
        <taxon>Pseudomonadati</taxon>
        <taxon>Bacteroidota</taxon>
        <taxon>Flavobacteriia</taxon>
        <taxon>Flavobacteriales</taxon>
        <taxon>Flavobacteriaceae</taxon>
        <taxon>Robiginitalea</taxon>
    </lineage>
</organism>
<dbReference type="AlphaFoldDB" id="A4CIX1"/>
<keyword evidence="2" id="KW-1185">Reference proteome</keyword>
<reference evidence="1 2" key="1">
    <citation type="journal article" date="2009" name="J. Bacteriol.">
        <title>Complete genome sequence of Robiginitalea biformata HTCC2501.</title>
        <authorList>
            <person name="Oh H.M."/>
            <person name="Giovannoni S.J."/>
            <person name="Lee K."/>
            <person name="Ferriera S."/>
            <person name="Johnson J."/>
            <person name="Cho J.C."/>
        </authorList>
    </citation>
    <scope>NUCLEOTIDE SEQUENCE [LARGE SCALE GENOMIC DNA]</scope>
    <source>
        <strain evidence="2">ATCC BAA-864 / HTCC2501 / KCTC 12146</strain>
    </source>
</reference>
<sequence>MTIAALLFAGFSAQAQQSDVREGSTLVLGQADAHGYDHIDFPRKNFIIKRGAIADFNRLQGMEVVVVGQTSRNGETWVTLERADGGKFFRFMPRVEARLDQAMEAGELSRS</sequence>
<proteinExistence type="predicted"/>
<evidence type="ECO:0000313" key="2">
    <source>
        <dbReference type="Proteomes" id="UP000009049"/>
    </source>
</evidence>
<dbReference type="STRING" id="313596.RB2501_08255"/>
<gene>
    <name evidence="1" type="ordered locus">RB2501_08255</name>
</gene>
<accession>A4CIX1</accession>
<dbReference type="EMBL" id="CP001712">
    <property type="protein sequence ID" value="EAR16879.1"/>
    <property type="molecule type" value="Genomic_DNA"/>
</dbReference>
<evidence type="ECO:0000313" key="1">
    <source>
        <dbReference type="EMBL" id="EAR16879.1"/>
    </source>
</evidence>
<dbReference type="HOGENOM" id="CLU_165970_0_0_10"/>
<dbReference type="Proteomes" id="UP000009049">
    <property type="component" value="Chromosome"/>
</dbReference>
<protein>
    <submittedName>
        <fullName evidence="1">Uncharacterized protein</fullName>
    </submittedName>
</protein>
<dbReference type="KEGG" id="rbi:RB2501_08255"/>